<dbReference type="Pfam" id="PF14024">
    <property type="entry name" value="DUF4240"/>
    <property type="match status" value="1"/>
</dbReference>
<proteinExistence type="predicted"/>
<evidence type="ECO:0000313" key="2">
    <source>
        <dbReference type="EMBL" id="GAA2485702.1"/>
    </source>
</evidence>
<dbReference type="InterPro" id="IPR025334">
    <property type="entry name" value="DUF4240"/>
</dbReference>
<comment type="caution">
    <text evidence="2">The sequence shown here is derived from an EMBL/GenBank/DDBJ whole genome shotgun (WGS) entry which is preliminary data.</text>
</comment>
<keyword evidence="3" id="KW-1185">Reference proteome</keyword>
<reference evidence="2 3" key="1">
    <citation type="journal article" date="2019" name="Int. J. Syst. Evol. Microbiol.">
        <title>The Global Catalogue of Microorganisms (GCM) 10K type strain sequencing project: providing services to taxonomists for standard genome sequencing and annotation.</title>
        <authorList>
            <consortium name="The Broad Institute Genomics Platform"/>
            <consortium name="The Broad Institute Genome Sequencing Center for Infectious Disease"/>
            <person name="Wu L."/>
            <person name="Ma J."/>
        </authorList>
    </citation>
    <scope>NUCLEOTIDE SEQUENCE [LARGE SCALE GENOMIC DNA]</scope>
    <source>
        <strain evidence="2 3">JCM 5062</strain>
    </source>
</reference>
<evidence type="ECO:0000259" key="1">
    <source>
        <dbReference type="Pfam" id="PF14024"/>
    </source>
</evidence>
<organism evidence="2 3">
    <name type="scientific">Streptomyces gobitricini</name>
    <dbReference type="NCBI Taxonomy" id="68211"/>
    <lineage>
        <taxon>Bacteria</taxon>
        <taxon>Bacillati</taxon>
        <taxon>Actinomycetota</taxon>
        <taxon>Actinomycetes</taxon>
        <taxon>Kitasatosporales</taxon>
        <taxon>Streptomycetaceae</taxon>
        <taxon>Streptomyces</taxon>
    </lineage>
</organism>
<feature type="domain" description="DUF4240" evidence="1">
    <location>
        <begin position="5"/>
        <end position="69"/>
    </location>
</feature>
<dbReference type="Proteomes" id="UP001499942">
    <property type="component" value="Unassembled WGS sequence"/>
</dbReference>
<dbReference type="EMBL" id="BAAASR010000007">
    <property type="protein sequence ID" value="GAA2485702.1"/>
    <property type="molecule type" value="Genomic_DNA"/>
</dbReference>
<evidence type="ECO:0000313" key="3">
    <source>
        <dbReference type="Proteomes" id="UP001499942"/>
    </source>
</evidence>
<accession>A0ABN3LMQ9</accession>
<sequence length="69" mass="7825">MLATMNKEQFWTLIEKAREHVPDTRDGSDIADCASALLARRSAQEITVAQQTLWDLMADSYQNRLWAAA</sequence>
<protein>
    <recommendedName>
        <fullName evidence="1">DUF4240 domain-containing protein</fullName>
    </recommendedName>
</protein>
<name>A0ABN3LMQ9_9ACTN</name>
<gene>
    <name evidence="2" type="ORF">GCM10010393_15910</name>
</gene>